<dbReference type="Gene3D" id="2.30.30.280">
    <property type="entry name" value="Adenine nucleotide alpha hydrolases-like domains"/>
    <property type="match status" value="1"/>
</dbReference>
<evidence type="ECO:0008006" key="2">
    <source>
        <dbReference type="Google" id="ProtNLM"/>
    </source>
</evidence>
<feature type="non-terminal residue" evidence="1">
    <location>
        <position position="67"/>
    </location>
</feature>
<dbReference type="Gene3D" id="3.40.50.620">
    <property type="entry name" value="HUPs"/>
    <property type="match status" value="1"/>
</dbReference>
<comment type="caution">
    <text evidence="1">The sequence shown here is derived from an EMBL/GenBank/DDBJ whole genome shotgun (WGS) entry which is preliminary data.</text>
</comment>
<organism evidence="1">
    <name type="scientific">marine sediment metagenome</name>
    <dbReference type="NCBI Taxonomy" id="412755"/>
    <lineage>
        <taxon>unclassified sequences</taxon>
        <taxon>metagenomes</taxon>
        <taxon>ecological metagenomes</taxon>
    </lineage>
</organism>
<proteinExistence type="predicted"/>
<dbReference type="InterPro" id="IPR014729">
    <property type="entry name" value="Rossmann-like_a/b/a_fold"/>
</dbReference>
<dbReference type="EMBL" id="BARU01033069">
    <property type="protein sequence ID" value="GAH63405.1"/>
    <property type="molecule type" value="Genomic_DNA"/>
</dbReference>
<dbReference type="SUPFAM" id="SSF52402">
    <property type="entry name" value="Adenine nucleotide alpha hydrolases-like"/>
    <property type="match status" value="1"/>
</dbReference>
<name>X1I264_9ZZZZ</name>
<sequence>MRKIAKKFGLKVHDKPGSHEICFLGDTDYRKFLKSRFDADIFKPGIIVDNKCNILGKHEGVIFYTIG</sequence>
<dbReference type="AlphaFoldDB" id="X1I264"/>
<evidence type="ECO:0000313" key="1">
    <source>
        <dbReference type="EMBL" id="GAH63405.1"/>
    </source>
</evidence>
<protein>
    <recommendedName>
        <fullName evidence="2">tRNA 2-thiouridine(34) synthase MnmA</fullName>
    </recommendedName>
</protein>
<dbReference type="InterPro" id="IPR023382">
    <property type="entry name" value="MnmA-like_central_sf"/>
</dbReference>
<reference evidence="1" key="1">
    <citation type="journal article" date="2014" name="Front. Microbiol.">
        <title>High frequency of phylogenetically diverse reductive dehalogenase-homologous genes in deep subseafloor sedimentary metagenomes.</title>
        <authorList>
            <person name="Kawai M."/>
            <person name="Futagami T."/>
            <person name="Toyoda A."/>
            <person name="Takaki Y."/>
            <person name="Nishi S."/>
            <person name="Hori S."/>
            <person name="Arai W."/>
            <person name="Tsubouchi T."/>
            <person name="Morono Y."/>
            <person name="Uchiyama I."/>
            <person name="Ito T."/>
            <person name="Fujiyama A."/>
            <person name="Inagaki F."/>
            <person name="Takami H."/>
        </authorList>
    </citation>
    <scope>NUCLEOTIDE SEQUENCE</scope>
    <source>
        <strain evidence="1">Expedition CK06-06</strain>
    </source>
</reference>
<dbReference type="GO" id="GO:0016783">
    <property type="term" value="F:sulfurtransferase activity"/>
    <property type="evidence" value="ECO:0007669"/>
    <property type="project" value="InterPro"/>
</dbReference>
<accession>X1I264</accession>
<gene>
    <name evidence="1" type="ORF">S03H2_52072</name>
</gene>